<dbReference type="PANTHER" id="PTHR43280:SF2">
    <property type="entry name" value="HTH-TYPE TRANSCRIPTIONAL REGULATOR EXSA"/>
    <property type="match status" value="1"/>
</dbReference>
<dbReference type="InterPro" id="IPR018060">
    <property type="entry name" value="HTH_AraC"/>
</dbReference>
<dbReference type="PROSITE" id="PS01124">
    <property type="entry name" value="HTH_ARAC_FAMILY_2"/>
    <property type="match status" value="1"/>
</dbReference>
<dbReference type="PRINTS" id="PR00032">
    <property type="entry name" value="HTHARAC"/>
</dbReference>
<organism evidence="5 6">
    <name type="scientific">Litchfieldia salsa</name>
    <dbReference type="NCBI Taxonomy" id="930152"/>
    <lineage>
        <taxon>Bacteria</taxon>
        <taxon>Bacillati</taxon>
        <taxon>Bacillota</taxon>
        <taxon>Bacilli</taxon>
        <taxon>Bacillales</taxon>
        <taxon>Bacillaceae</taxon>
        <taxon>Litchfieldia</taxon>
    </lineage>
</organism>
<dbReference type="AlphaFoldDB" id="A0A1H0X2J9"/>
<dbReference type="InterPro" id="IPR009057">
    <property type="entry name" value="Homeodomain-like_sf"/>
</dbReference>
<dbReference type="GO" id="GO:0003700">
    <property type="term" value="F:DNA-binding transcription factor activity"/>
    <property type="evidence" value="ECO:0007669"/>
    <property type="project" value="InterPro"/>
</dbReference>
<name>A0A1H0X2J9_9BACI</name>
<keyword evidence="1" id="KW-0805">Transcription regulation</keyword>
<dbReference type="EMBL" id="FNJU01000026">
    <property type="protein sequence ID" value="SDP97173.1"/>
    <property type="molecule type" value="Genomic_DNA"/>
</dbReference>
<evidence type="ECO:0000256" key="3">
    <source>
        <dbReference type="ARBA" id="ARBA00023163"/>
    </source>
</evidence>
<proteinExistence type="predicted"/>
<evidence type="ECO:0000313" key="6">
    <source>
        <dbReference type="Proteomes" id="UP000199159"/>
    </source>
</evidence>
<dbReference type="SUPFAM" id="SSF46689">
    <property type="entry name" value="Homeodomain-like"/>
    <property type="match status" value="2"/>
</dbReference>
<dbReference type="STRING" id="930152.SAMN05216565_1266"/>
<evidence type="ECO:0000256" key="2">
    <source>
        <dbReference type="ARBA" id="ARBA00023125"/>
    </source>
</evidence>
<keyword evidence="6" id="KW-1185">Reference proteome</keyword>
<feature type="domain" description="HTH araC/xylS-type" evidence="4">
    <location>
        <begin position="178"/>
        <end position="275"/>
    </location>
</feature>
<dbReference type="SMART" id="SM00342">
    <property type="entry name" value="HTH_ARAC"/>
    <property type="match status" value="1"/>
</dbReference>
<evidence type="ECO:0000259" key="4">
    <source>
        <dbReference type="PROSITE" id="PS01124"/>
    </source>
</evidence>
<reference evidence="6" key="1">
    <citation type="submission" date="2016-10" db="EMBL/GenBank/DDBJ databases">
        <authorList>
            <person name="Varghese N."/>
            <person name="Submissions S."/>
        </authorList>
    </citation>
    <scope>NUCLEOTIDE SEQUENCE [LARGE SCALE GENOMIC DNA]</scope>
    <source>
        <strain evidence="6">IBRC-M10078</strain>
    </source>
</reference>
<keyword evidence="2 5" id="KW-0238">DNA-binding</keyword>
<evidence type="ECO:0000313" key="5">
    <source>
        <dbReference type="EMBL" id="SDP97173.1"/>
    </source>
</evidence>
<dbReference type="SUPFAM" id="SSF51215">
    <property type="entry name" value="Regulatory protein AraC"/>
    <property type="match status" value="1"/>
</dbReference>
<keyword evidence="3" id="KW-0804">Transcription</keyword>
<gene>
    <name evidence="5" type="ORF">SAMN05216565_1266</name>
</gene>
<dbReference type="InterPro" id="IPR037923">
    <property type="entry name" value="HTH-like"/>
</dbReference>
<dbReference type="Pfam" id="PF02311">
    <property type="entry name" value="AraC_binding"/>
    <property type="match status" value="1"/>
</dbReference>
<protein>
    <submittedName>
        <fullName evidence="5">AraC-type DNA-binding protein</fullName>
    </submittedName>
</protein>
<dbReference type="InterPro" id="IPR003313">
    <property type="entry name" value="AraC-bd"/>
</dbReference>
<dbReference type="InterPro" id="IPR020449">
    <property type="entry name" value="Tscrpt_reg_AraC-type_HTH"/>
</dbReference>
<dbReference type="Pfam" id="PF12833">
    <property type="entry name" value="HTH_18"/>
    <property type="match status" value="1"/>
</dbReference>
<evidence type="ECO:0000256" key="1">
    <source>
        <dbReference type="ARBA" id="ARBA00023015"/>
    </source>
</evidence>
<dbReference type="GO" id="GO:0043565">
    <property type="term" value="F:sequence-specific DNA binding"/>
    <property type="evidence" value="ECO:0007669"/>
    <property type="project" value="InterPro"/>
</dbReference>
<dbReference type="RefSeq" id="WP_090859920.1">
    <property type="nucleotide sequence ID" value="NZ_FNJU01000026.1"/>
</dbReference>
<dbReference type="Gene3D" id="1.10.10.60">
    <property type="entry name" value="Homeodomain-like"/>
    <property type="match status" value="2"/>
</dbReference>
<dbReference type="PANTHER" id="PTHR43280">
    <property type="entry name" value="ARAC-FAMILY TRANSCRIPTIONAL REGULATOR"/>
    <property type="match status" value="1"/>
</dbReference>
<dbReference type="Proteomes" id="UP000199159">
    <property type="component" value="Unassembled WGS sequence"/>
</dbReference>
<sequence length="280" mass="32241">MLNSQMKSDTCTRYVNNFKKNGIISCGFSHRDPDPTFRKIHNDHYSCFVLIHGYGSLIDEAGEKYPLAPNSFCQLFPNQKYTIIIEPSEQWFEFHLSMGEDIFRGLASLNLVNIKKPVFEINFKPYLKQWFNGLLFQLKTVTNHSDLTEVFFNAQKLLISLHNENSEIPDNDIDTVISGAKQLLSLDYDKAVSLEDVAASFNMSYESLRKLFKKMVGISPIQYRLNAKFHYAERLLNEGNSVKNVASHVGYEDPCIFSRQFKKYMGRTPNSFKKNATAKE</sequence>
<accession>A0A1H0X2J9</accession>